<evidence type="ECO:0000313" key="2">
    <source>
        <dbReference type="Proteomes" id="UP000783253"/>
    </source>
</evidence>
<comment type="caution">
    <text evidence="1">The sequence shown here is derived from an EMBL/GenBank/DDBJ whole genome shotgun (WGS) entry which is preliminary data.</text>
</comment>
<reference evidence="1 2" key="1">
    <citation type="submission" date="2021-08" db="EMBL/GenBank/DDBJ databases">
        <title>Comparative Genomics Analysis of the Genus Qipengyuania Reveals Extensive Genetic Diversity and Metabolic Versatility, Including the Description of Fifteen Novel Species.</title>
        <authorList>
            <person name="Liu Y."/>
        </authorList>
    </citation>
    <scope>NUCLEOTIDE SEQUENCE [LARGE SCALE GENOMIC DNA]</scope>
    <source>
        <strain evidence="1 2">1NDH17</strain>
    </source>
</reference>
<proteinExistence type="predicted"/>
<dbReference type="Proteomes" id="UP000783253">
    <property type="component" value="Unassembled WGS sequence"/>
</dbReference>
<sequence length="127" mass="14267">MSDIDFSKYRAFPCEEWAIDVRQRLSAAYRECRCALDGNYPRIFLTGIKLPPSVSQETYKQVSEAYRAEIEGEPEIAELLAQARSRGIDIGWGGYSDPTGEEVSLEIVVTEDTEARLRDWLGTEGVG</sequence>
<keyword evidence="2" id="KW-1185">Reference proteome</keyword>
<evidence type="ECO:0000313" key="1">
    <source>
        <dbReference type="EMBL" id="MBX7459086.1"/>
    </source>
</evidence>
<protein>
    <submittedName>
        <fullName evidence="1">Uncharacterized protein</fullName>
    </submittedName>
</protein>
<accession>A0ABS7J3K6</accession>
<name>A0ABS7J3K6_9SPHN</name>
<dbReference type="EMBL" id="JAIGNK010000004">
    <property type="protein sequence ID" value="MBX7459086.1"/>
    <property type="molecule type" value="Genomic_DNA"/>
</dbReference>
<organism evidence="1 2">
    <name type="scientific">Qipengyuania polymorpha</name>
    <dbReference type="NCBI Taxonomy" id="2867234"/>
    <lineage>
        <taxon>Bacteria</taxon>
        <taxon>Pseudomonadati</taxon>
        <taxon>Pseudomonadota</taxon>
        <taxon>Alphaproteobacteria</taxon>
        <taxon>Sphingomonadales</taxon>
        <taxon>Erythrobacteraceae</taxon>
        <taxon>Qipengyuania</taxon>
    </lineage>
</organism>
<gene>
    <name evidence="1" type="ORF">K3152_12575</name>
</gene>
<dbReference type="RefSeq" id="WP_221574486.1">
    <property type="nucleotide sequence ID" value="NZ_JAIGNK010000004.1"/>
</dbReference>